<evidence type="ECO:0000256" key="10">
    <source>
        <dbReference type="ARBA" id="ARBA00032062"/>
    </source>
</evidence>
<evidence type="ECO:0000256" key="8">
    <source>
        <dbReference type="ARBA" id="ARBA00022989"/>
    </source>
</evidence>
<dbReference type="GO" id="GO:0031965">
    <property type="term" value="C:nuclear membrane"/>
    <property type="evidence" value="ECO:0007669"/>
    <property type="project" value="UniProtKB-SubCell"/>
</dbReference>
<keyword evidence="9 11" id="KW-0472">Membrane</keyword>
<name>A0A317A1Z8_9PLEO</name>
<dbReference type="EMBL" id="NQIK02000004">
    <property type="protein sequence ID" value="KAF7571597.1"/>
    <property type="molecule type" value="Genomic_DNA"/>
</dbReference>
<feature type="transmembrane region" description="Helical" evidence="11">
    <location>
        <begin position="12"/>
        <end position="37"/>
    </location>
</feature>
<keyword evidence="6 11" id="KW-0812">Transmembrane</keyword>
<organism evidence="13 14">
    <name type="scientific">Pyrenophora tritici-repentis</name>
    <dbReference type="NCBI Taxonomy" id="45151"/>
    <lineage>
        <taxon>Eukaryota</taxon>
        <taxon>Fungi</taxon>
        <taxon>Dikarya</taxon>
        <taxon>Ascomycota</taxon>
        <taxon>Pezizomycotina</taxon>
        <taxon>Dothideomycetes</taxon>
        <taxon>Pleosporomycetidae</taxon>
        <taxon>Pleosporales</taxon>
        <taxon>Pleosporineae</taxon>
        <taxon>Pleosporaceae</taxon>
        <taxon>Pyrenophora</taxon>
    </lineage>
</organism>
<sequence>MAPPLSSLYTLSFLIAILATLFVAATFRLLAILPNAARSKKRLPRKRPVATRVLIVLGSGGHTHEMFYLLHNLNTRNFTHRTYIVSSGDAFSAQRAANFERELEDAENDRVRQLKEERLQVGEEDVRPQTPTMQITNPEGKTHNLEKYVPGTTTTERPACIGPDHYNITVLPPRPQNPPTPPHSPPSHAFTPSSPPSNLSSPLLRSYQAKVPPTLTKPPPPTSQTLSLQTALPRLSLWC</sequence>
<keyword evidence="7 11" id="KW-0256">Endoplasmic reticulum</keyword>
<evidence type="ECO:0000256" key="6">
    <source>
        <dbReference type="ARBA" id="ARBA00022692"/>
    </source>
</evidence>
<comment type="function">
    <text evidence="11">Involved in protein N-glycosylation. Essential for the second step of the dolichol-linked oligosaccharide pathway. Anchors the catalytic subunit ALG13 to the ER.</text>
</comment>
<feature type="compositionally biased region" description="Low complexity" evidence="12">
    <location>
        <begin position="186"/>
        <end position="206"/>
    </location>
</feature>
<dbReference type="InterPro" id="IPR013969">
    <property type="entry name" value="Oligosacch_biosynth_Alg14"/>
</dbReference>
<dbReference type="Pfam" id="PF08660">
    <property type="entry name" value="Alg14"/>
    <property type="match status" value="1"/>
</dbReference>
<keyword evidence="8 11" id="KW-1133">Transmembrane helix</keyword>
<accession>A0A317A1Z8</accession>
<evidence type="ECO:0000256" key="5">
    <source>
        <dbReference type="ARBA" id="ARBA00017467"/>
    </source>
</evidence>
<evidence type="ECO:0000256" key="1">
    <source>
        <dbReference type="ARBA" id="ARBA00004389"/>
    </source>
</evidence>
<dbReference type="AlphaFoldDB" id="A0A317A1Z8"/>
<feature type="region of interest" description="Disordered" evidence="12">
    <location>
        <begin position="122"/>
        <end position="228"/>
    </location>
</feature>
<keyword evidence="13" id="KW-0808">Transferase</keyword>
<comment type="caution">
    <text evidence="13">The sequence shown here is derived from an EMBL/GenBank/DDBJ whole genome shotgun (WGS) entry which is preliminary data.</text>
</comment>
<dbReference type="GO" id="GO:0006488">
    <property type="term" value="P:dolichol-linked oligosaccharide biosynthetic process"/>
    <property type="evidence" value="ECO:0007669"/>
    <property type="project" value="InterPro"/>
</dbReference>
<dbReference type="Proteomes" id="UP000245464">
    <property type="component" value="Chromosome 4"/>
</dbReference>
<evidence type="ECO:0000256" key="4">
    <source>
        <dbReference type="ARBA" id="ARBA00011335"/>
    </source>
</evidence>
<gene>
    <name evidence="11" type="primary">ALG14</name>
    <name evidence="13" type="ORF">PtrM4_090970</name>
</gene>
<comment type="subcellular location">
    <subcellularLocation>
        <location evidence="1 11">Endoplasmic reticulum membrane</location>
        <topology evidence="1 11">Single-pass membrane protein</topology>
    </subcellularLocation>
    <subcellularLocation>
        <location evidence="2">Nucleus membrane</location>
        <topology evidence="2">Single-pass membrane protein</topology>
    </subcellularLocation>
</comment>
<evidence type="ECO:0000313" key="13">
    <source>
        <dbReference type="EMBL" id="KAF7571597.1"/>
    </source>
</evidence>
<dbReference type="PANTHER" id="PTHR12154">
    <property type="entry name" value="GLYCOSYL TRANSFERASE-RELATED"/>
    <property type="match status" value="1"/>
</dbReference>
<dbReference type="GO" id="GO:0043541">
    <property type="term" value="C:UDP-N-acetylglucosamine transferase complex"/>
    <property type="evidence" value="ECO:0007669"/>
    <property type="project" value="TreeGrafter"/>
</dbReference>
<protein>
    <recommendedName>
        <fullName evidence="5 11">UDP-N-acetylglucosamine transferase subunit ALG14</fullName>
    </recommendedName>
    <alternativeName>
        <fullName evidence="10 11">Asparagine-linked glycosylation protein 14</fullName>
    </alternativeName>
</protein>
<dbReference type="PANTHER" id="PTHR12154:SF4">
    <property type="entry name" value="UDP-N-ACETYLGLUCOSAMINE TRANSFERASE SUBUNIT ALG14 HOMOLOG"/>
    <property type="match status" value="1"/>
</dbReference>
<comment type="similarity">
    <text evidence="3 11">Belongs to the ALG14 family.</text>
</comment>
<comment type="subunit">
    <text evidence="4 11">Heterodimer with ALG13 to form a functional enzyme.</text>
</comment>
<evidence type="ECO:0000313" key="14">
    <source>
        <dbReference type="Proteomes" id="UP000245464"/>
    </source>
</evidence>
<evidence type="ECO:0000256" key="11">
    <source>
        <dbReference type="RuleBase" id="RU362127"/>
    </source>
</evidence>
<dbReference type="GO" id="GO:0004577">
    <property type="term" value="F:N-acetylglucosaminyldiphosphodolichol N-acetylglucosaminyltransferase activity"/>
    <property type="evidence" value="ECO:0007669"/>
    <property type="project" value="TreeGrafter"/>
</dbReference>
<evidence type="ECO:0000256" key="7">
    <source>
        <dbReference type="ARBA" id="ARBA00022824"/>
    </source>
</evidence>
<evidence type="ECO:0000256" key="9">
    <source>
        <dbReference type="ARBA" id="ARBA00023136"/>
    </source>
</evidence>
<reference evidence="13 14" key="1">
    <citation type="journal article" date="2018" name="BMC Genomics">
        <title>Comparative genomics of the wheat fungal pathogen Pyrenophora tritici-repentis reveals chromosomal variations and genome plasticity.</title>
        <authorList>
            <person name="Moolhuijzen P."/>
            <person name="See P.T."/>
            <person name="Hane J.K."/>
            <person name="Shi G."/>
            <person name="Liu Z."/>
            <person name="Oliver R.P."/>
            <person name="Moffat C.S."/>
        </authorList>
    </citation>
    <scope>NUCLEOTIDE SEQUENCE [LARGE SCALE GENOMIC DNA]</scope>
    <source>
        <strain evidence="13">M4</strain>
    </source>
</reference>
<evidence type="ECO:0000256" key="2">
    <source>
        <dbReference type="ARBA" id="ARBA00004590"/>
    </source>
</evidence>
<feature type="compositionally biased region" description="Pro residues" evidence="12">
    <location>
        <begin position="172"/>
        <end position="185"/>
    </location>
</feature>
<evidence type="ECO:0000256" key="3">
    <source>
        <dbReference type="ARBA" id="ARBA00009731"/>
    </source>
</evidence>
<feature type="compositionally biased region" description="Polar residues" evidence="12">
    <location>
        <begin position="129"/>
        <end position="139"/>
    </location>
</feature>
<evidence type="ECO:0000256" key="12">
    <source>
        <dbReference type="SAM" id="MobiDB-lite"/>
    </source>
</evidence>
<proteinExistence type="inferred from homology"/>